<evidence type="ECO:0000256" key="4">
    <source>
        <dbReference type="ARBA" id="ARBA00023235"/>
    </source>
</evidence>
<proteinExistence type="inferred from homology"/>
<dbReference type="SUPFAM" id="SSF54534">
    <property type="entry name" value="FKBP-like"/>
    <property type="match status" value="1"/>
</dbReference>
<evidence type="ECO:0000256" key="1">
    <source>
        <dbReference type="ARBA" id="ARBA00000971"/>
    </source>
</evidence>
<dbReference type="InterPro" id="IPR001179">
    <property type="entry name" value="PPIase_FKBP_dom"/>
</dbReference>
<organism evidence="8 9">
    <name type="scientific">Polynucleobacter cosmopolitanus</name>
    <dbReference type="NCBI Taxonomy" id="351345"/>
    <lineage>
        <taxon>Bacteria</taxon>
        <taxon>Pseudomonadati</taxon>
        <taxon>Pseudomonadota</taxon>
        <taxon>Betaproteobacteria</taxon>
        <taxon>Burkholderiales</taxon>
        <taxon>Burkholderiaceae</taxon>
        <taxon>Polynucleobacter</taxon>
    </lineage>
</organism>
<comment type="catalytic activity">
    <reaction evidence="1 5 6">
        <text>[protein]-peptidylproline (omega=180) = [protein]-peptidylproline (omega=0)</text>
        <dbReference type="Rhea" id="RHEA:16237"/>
        <dbReference type="Rhea" id="RHEA-COMP:10747"/>
        <dbReference type="Rhea" id="RHEA-COMP:10748"/>
        <dbReference type="ChEBI" id="CHEBI:83833"/>
        <dbReference type="ChEBI" id="CHEBI:83834"/>
        <dbReference type="EC" id="5.2.1.8"/>
    </reaction>
</comment>
<dbReference type="EC" id="5.2.1.8" evidence="6"/>
<reference evidence="8 9" key="1">
    <citation type="submission" date="2017-06" db="EMBL/GenBank/DDBJ databases">
        <title>Reclassification of a Polynucleobacter cosmopolitanus strain isolated from tropical Lake Victoria as Polynucleobacter victoriensis comb. nov.</title>
        <authorList>
            <person name="Hahn M.W."/>
        </authorList>
    </citation>
    <scope>NUCLEOTIDE SEQUENCE [LARGE SCALE GENOMIC DNA]</scope>
    <source>
        <strain evidence="8 9">MWH-MoIso2</strain>
    </source>
</reference>
<comment type="similarity">
    <text evidence="2 6">Belongs to the FKBP-type PPIase family.</text>
</comment>
<dbReference type="Gene3D" id="3.10.50.40">
    <property type="match status" value="1"/>
</dbReference>
<protein>
    <recommendedName>
        <fullName evidence="6">Peptidyl-prolyl cis-trans isomerase</fullName>
        <ecNumber evidence="6">5.2.1.8</ecNumber>
    </recommendedName>
</protein>
<dbReference type="Pfam" id="PF00254">
    <property type="entry name" value="FKBP_C"/>
    <property type="match status" value="1"/>
</dbReference>
<accession>A0A229FVV7</accession>
<gene>
    <name evidence="8" type="ORF">AOC33_00360</name>
</gene>
<feature type="domain" description="PPIase FKBP-type" evidence="7">
    <location>
        <begin position="24"/>
        <end position="115"/>
    </location>
</feature>
<dbReference type="PROSITE" id="PS50059">
    <property type="entry name" value="FKBP_PPIASE"/>
    <property type="match status" value="1"/>
</dbReference>
<dbReference type="EMBL" id="NJGG01000001">
    <property type="protein sequence ID" value="OXL15589.1"/>
    <property type="molecule type" value="Genomic_DNA"/>
</dbReference>
<keyword evidence="9" id="KW-1185">Reference proteome</keyword>
<dbReference type="PANTHER" id="PTHR43811">
    <property type="entry name" value="FKBP-TYPE PEPTIDYL-PROLYL CIS-TRANS ISOMERASE FKPA"/>
    <property type="match status" value="1"/>
</dbReference>
<name>A0A229FVV7_9BURK</name>
<dbReference type="PANTHER" id="PTHR43811:SF19">
    <property type="entry name" value="39 KDA FK506-BINDING NUCLEAR PROTEIN"/>
    <property type="match status" value="1"/>
</dbReference>
<evidence type="ECO:0000256" key="2">
    <source>
        <dbReference type="ARBA" id="ARBA00006577"/>
    </source>
</evidence>
<evidence type="ECO:0000256" key="6">
    <source>
        <dbReference type="RuleBase" id="RU003915"/>
    </source>
</evidence>
<dbReference type="InterPro" id="IPR046357">
    <property type="entry name" value="PPIase_dom_sf"/>
</dbReference>
<evidence type="ECO:0000256" key="5">
    <source>
        <dbReference type="PROSITE-ProRule" id="PRU00277"/>
    </source>
</evidence>
<dbReference type="Proteomes" id="UP000215188">
    <property type="component" value="Unassembled WGS sequence"/>
</dbReference>
<evidence type="ECO:0000313" key="9">
    <source>
        <dbReference type="Proteomes" id="UP000215188"/>
    </source>
</evidence>
<evidence type="ECO:0000256" key="3">
    <source>
        <dbReference type="ARBA" id="ARBA00023110"/>
    </source>
</evidence>
<sequence>MIQTSTGLRYEDKVVGTGVGATVGKSVAIHYTCWLTGFGKDPVKIGETARSDPFWFTIGDKLVIQGWDEAVRGMKVGGIREVIIPPYLAYGAEGLGKKVPPNSELITEIELIIID</sequence>
<dbReference type="OrthoDB" id="280278at2"/>
<comment type="caution">
    <text evidence="8">The sequence shown here is derived from an EMBL/GenBank/DDBJ whole genome shotgun (WGS) entry which is preliminary data.</text>
</comment>
<evidence type="ECO:0000259" key="7">
    <source>
        <dbReference type="PROSITE" id="PS50059"/>
    </source>
</evidence>
<keyword evidence="4 5" id="KW-0413">Isomerase</keyword>
<dbReference type="RefSeq" id="WP_089514628.1">
    <property type="nucleotide sequence ID" value="NZ_NJGG01000001.1"/>
</dbReference>
<keyword evidence="3 5" id="KW-0697">Rotamase</keyword>
<dbReference type="GO" id="GO:0003755">
    <property type="term" value="F:peptidyl-prolyl cis-trans isomerase activity"/>
    <property type="evidence" value="ECO:0007669"/>
    <property type="project" value="UniProtKB-UniRule"/>
</dbReference>
<dbReference type="AlphaFoldDB" id="A0A229FVV7"/>
<evidence type="ECO:0000313" key="8">
    <source>
        <dbReference type="EMBL" id="OXL15589.1"/>
    </source>
</evidence>